<dbReference type="AlphaFoldDB" id="A0A317SF13"/>
<evidence type="ECO:0000313" key="1">
    <source>
        <dbReference type="EMBL" id="PWW72230.1"/>
    </source>
</evidence>
<evidence type="ECO:0000313" key="2">
    <source>
        <dbReference type="Proteomes" id="UP000246991"/>
    </source>
</evidence>
<dbReference type="EMBL" id="PYWC01000113">
    <property type="protein sequence ID" value="PWW72230.1"/>
    <property type="molecule type" value="Genomic_DNA"/>
</dbReference>
<dbReference type="OrthoDB" id="5412814at2759"/>
<sequence length="207" mass="24417">MLTYRVARSMLAHKPPVFRLRPAQLHTFGLVHPTRIFQPMRFQEYSTDENRSENGSENAFKKVSENKSEMQDLANRGTKLETSFDTAIDDRINKLVNRLQESWDKSLEKSLQPINDAIRDTRAWMRWLLGIVVTGIDKVALKFVFYDRHVEEKFTKRQDEMEARLMKKQDRMEARLTTMIQNVITRLRLELMVEAQERLLSAGNMKK</sequence>
<name>A0A317SF13_9PEZI</name>
<dbReference type="Proteomes" id="UP000246991">
    <property type="component" value="Unassembled WGS sequence"/>
</dbReference>
<gene>
    <name evidence="1" type="ORF">C7212DRAFT_366547</name>
</gene>
<reference evidence="1 2" key="1">
    <citation type="submission" date="2018-03" db="EMBL/GenBank/DDBJ databases">
        <title>Genomes of Pezizomycetes fungi and the evolution of truffles.</title>
        <authorList>
            <person name="Murat C."/>
            <person name="Payen T."/>
            <person name="Noel B."/>
            <person name="Kuo A."/>
            <person name="Martin F.M."/>
        </authorList>
    </citation>
    <scope>NUCLEOTIDE SEQUENCE [LARGE SCALE GENOMIC DNA]</scope>
    <source>
        <strain evidence="1">091103-1</strain>
    </source>
</reference>
<organism evidence="1 2">
    <name type="scientific">Tuber magnatum</name>
    <name type="common">white Piedmont truffle</name>
    <dbReference type="NCBI Taxonomy" id="42249"/>
    <lineage>
        <taxon>Eukaryota</taxon>
        <taxon>Fungi</taxon>
        <taxon>Dikarya</taxon>
        <taxon>Ascomycota</taxon>
        <taxon>Pezizomycotina</taxon>
        <taxon>Pezizomycetes</taxon>
        <taxon>Pezizales</taxon>
        <taxon>Tuberaceae</taxon>
        <taxon>Tuber</taxon>
    </lineage>
</organism>
<keyword evidence="2" id="KW-1185">Reference proteome</keyword>
<accession>A0A317SF13</accession>
<comment type="caution">
    <text evidence="1">The sequence shown here is derived from an EMBL/GenBank/DDBJ whole genome shotgun (WGS) entry which is preliminary data.</text>
</comment>
<protein>
    <submittedName>
        <fullName evidence="1">Uncharacterized protein</fullName>
    </submittedName>
</protein>
<proteinExistence type="predicted"/>